<evidence type="ECO:0000313" key="2">
    <source>
        <dbReference type="Proteomes" id="UP000515123"/>
    </source>
</evidence>
<dbReference type="Gene3D" id="1.10.340.70">
    <property type="match status" value="1"/>
</dbReference>
<dbReference type="Pfam" id="PF17921">
    <property type="entry name" value="Integrase_H2C2"/>
    <property type="match status" value="1"/>
</dbReference>
<dbReference type="PANTHER" id="PTHR47266">
    <property type="entry name" value="ENDONUCLEASE-RELATED"/>
    <property type="match status" value="1"/>
</dbReference>
<keyword evidence="2" id="KW-1185">Reference proteome</keyword>
<dbReference type="AlphaFoldDB" id="A0A6P5GU08"/>
<accession>A0A6P5GU08</accession>
<feature type="domain" description="Integrase zinc-binding" evidence="1">
    <location>
        <begin position="75"/>
        <end position="131"/>
    </location>
</feature>
<evidence type="ECO:0000259" key="1">
    <source>
        <dbReference type="Pfam" id="PF17921"/>
    </source>
</evidence>
<dbReference type="InterPro" id="IPR052160">
    <property type="entry name" value="Gypsy_RT_Integrase-like"/>
</dbReference>
<dbReference type="RefSeq" id="XP_020112151.1">
    <property type="nucleotide sequence ID" value="XM_020256562.1"/>
</dbReference>
<gene>
    <name evidence="3" type="primary">LOC109726770</name>
</gene>
<proteinExistence type="predicted"/>
<reference evidence="3" key="2">
    <citation type="submission" date="2025-08" db="UniProtKB">
        <authorList>
            <consortium name="RefSeq"/>
        </authorList>
    </citation>
    <scope>IDENTIFICATION</scope>
    <source>
        <tissue evidence="3">Leaf</tissue>
    </source>
</reference>
<dbReference type="Proteomes" id="UP000515123">
    <property type="component" value="Linkage group 21"/>
</dbReference>
<organism evidence="2 3">
    <name type="scientific">Ananas comosus</name>
    <name type="common">Pineapple</name>
    <name type="synonym">Ananas ananas</name>
    <dbReference type="NCBI Taxonomy" id="4615"/>
    <lineage>
        <taxon>Eukaryota</taxon>
        <taxon>Viridiplantae</taxon>
        <taxon>Streptophyta</taxon>
        <taxon>Embryophyta</taxon>
        <taxon>Tracheophyta</taxon>
        <taxon>Spermatophyta</taxon>
        <taxon>Magnoliopsida</taxon>
        <taxon>Liliopsida</taxon>
        <taxon>Poales</taxon>
        <taxon>Bromeliaceae</taxon>
        <taxon>Bromelioideae</taxon>
        <taxon>Ananas</taxon>
    </lineage>
</organism>
<sequence length="149" mass="17001">MRRLDLEIVAPGLQAILLALVVQPTLLERIKSLQPADPNLQKVRRDIEGGCGGDFGIDAGGALRFRNRWCVPENEDVRKLILQEAHRTPYSIHPGGIKMYQNLKMQYWWPRMKADIGHYVAQCLVCQQVKAECRFLVGKLQSLPIPVWK</sequence>
<evidence type="ECO:0000313" key="3">
    <source>
        <dbReference type="RefSeq" id="XP_020112151.1"/>
    </source>
</evidence>
<name>A0A6P5GU08_ANACO</name>
<dbReference type="OrthoDB" id="781466at2759"/>
<protein>
    <submittedName>
        <fullName evidence="3">Uncharacterized protein LOC109726770</fullName>
    </submittedName>
</protein>
<dbReference type="FunFam" id="1.10.340.70:FF:000001">
    <property type="entry name" value="Retrovirus-related Pol polyprotein from transposon gypsy-like Protein"/>
    <property type="match status" value="1"/>
</dbReference>
<dbReference type="InterPro" id="IPR041588">
    <property type="entry name" value="Integrase_H2C2"/>
</dbReference>
<dbReference type="GeneID" id="109726770"/>
<reference evidence="2" key="1">
    <citation type="journal article" date="2015" name="Nat. Genet.">
        <title>The pineapple genome and the evolution of CAM photosynthesis.</title>
        <authorList>
            <person name="Ming R."/>
            <person name="VanBuren R."/>
            <person name="Wai C.M."/>
            <person name="Tang H."/>
            <person name="Schatz M.C."/>
            <person name="Bowers J.E."/>
            <person name="Lyons E."/>
            <person name="Wang M.L."/>
            <person name="Chen J."/>
            <person name="Biggers E."/>
            <person name="Zhang J."/>
            <person name="Huang L."/>
            <person name="Zhang L."/>
            <person name="Miao W."/>
            <person name="Zhang J."/>
            <person name="Ye Z."/>
            <person name="Miao C."/>
            <person name="Lin Z."/>
            <person name="Wang H."/>
            <person name="Zhou H."/>
            <person name="Yim W.C."/>
            <person name="Priest H.D."/>
            <person name="Zheng C."/>
            <person name="Woodhouse M."/>
            <person name="Edger P.P."/>
            <person name="Guyot R."/>
            <person name="Guo H.B."/>
            <person name="Guo H."/>
            <person name="Zheng G."/>
            <person name="Singh R."/>
            <person name="Sharma A."/>
            <person name="Min X."/>
            <person name="Zheng Y."/>
            <person name="Lee H."/>
            <person name="Gurtowski J."/>
            <person name="Sedlazeck F.J."/>
            <person name="Harkess A."/>
            <person name="McKain M.R."/>
            <person name="Liao Z."/>
            <person name="Fang J."/>
            <person name="Liu J."/>
            <person name="Zhang X."/>
            <person name="Zhang Q."/>
            <person name="Hu W."/>
            <person name="Qin Y."/>
            <person name="Wang K."/>
            <person name="Chen L.Y."/>
            <person name="Shirley N."/>
            <person name="Lin Y.R."/>
            <person name="Liu L.Y."/>
            <person name="Hernandez A.G."/>
            <person name="Wright C.L."/>
            <person name="Bulone V."/>
            <person name="Tuskan G.A."/>
            <person name="Heath K."/>
            <person name="Zee F."/>
            <person name="Moore P.H."/>
            <person name="Sunkar R."/>
            <person name="Leebens-Mack J.H."/>
            <person name="Mockler T."/>
            <person name="Bennetzen J.L."/>
            <person name="Freeling M."/>
            <person name="Sankoff D."/>
            <person name="Paterson A.H."/>
            <person name="Zhu X."/>
            <person name="Yang X."/>
            <person name="Smith J.A."/>
            <person name="Cushman J.C."/>
            <person name="Paull R.E."/>
            <person name="Yu Q."/>
        </authorList>
    </citation>
    <scope>NUCLEOTIDE SEQUENCE [LARGE SCALE GENOMIC DNA]</scope>
    <source>
        <strain evidence="2">cv. F153</strain>
    </source>
</reference>